<dbReference type="EMBL" id="SNWQ01000022">
    <property type="protein sequence ID" value="TDO35656.1"/>
    <property type="molecule type" value="Genomic_DNA"/>
</dbReference>
<protein>
    <submittedName>
        <fullName evidence="1">Uncharacterized protein</fullName>
    </submittedName>
</protein>
<proteinExistence type="predicted"/>
<evidence type="ECO:0000313" key="2">
    <source>
        <dbReference type="Proteomes" id="UP000295388"/>
    </source>
</evidence>
<gene>
    <name evidence="1" type="ORF">EV643_12267</name>
</gene>
<organism evidence="1 2">
    <name type="scientific">Kribbella caucasensis</name>
    <dbReference type="NCBI Taxonomy" id="2512215"/>
    <lineage>
        <taxon>Bacteria</taxon>
        <taxon>Bacillati</taxon>
        <taxon>Actinomycetota</taxon>
        <taxon>Actinomycetes</taxon>
        <taxon>Propionibacteriales</taxon>
        <taxon>Kribbellaceae</taxon>
        <taxon>Kribbella</taxon>
    </lineage>
</organism>
<reference evidence="1 2" key="1">
    <citation type="submission" date="2019-03" db="EMBL/GenBank/DDBJ databases">
        <title>Genomic Encyclopedia of Type Strains, Phase III (KMG-III): the genomes of soil and plant-associated and newly described type strains.</title>
        <authorList>
            <person name="Whitman W."/>
        </authorList>
    </citation>
    <scope>NUCLEOTIDE SEQUENCE [LARGE SCALE GENOMIC DNA]</scope>
    <source>
        <strain evidence="1 2">VKM Ac-2527</strain>
    </source>
</reference>
<keyword evidence="2" id="KW-1185">Reference proteome</keyword>
<accession>A0A4R6JLS6</accession>
<dbReference type="Proteomes" id="UP000295388">
    <property type="component" value="Unassembled WGS sequence"/>
</dbReference>
<dbReference type="AlphaFoldDB" id="A0A4R6JLS6"/>
<sequence length="104" mass="12092">MMRLFRVMEDDRMVWVAALAHENMYGYVANTGRFHDNNALRNDFYMDRDFTYAESGIAEARRLIETGVEPLDEEEYAEILAEWRADQRSLDPTETLSMAAGHNP</sequence>
<evidence type="ECO:0000313" key="1">
    <source>
        <dbReference type="EMBL" id="TDO35656.1"/>
    </source>
</evidence>
<comment type="caution">
    <text evidence="1">The sequence shown here is derived from an EMBL/GenBank/DDBJ whole genome shotgun (WGS) entry which is preliminary data.</text>
</comment>
<name>A0A4R6JLS6_9ACTN</name>
<dbReference type="RefSeq" id="WP_238166005.1">
    <property type="nucleotide sequence ID" value="NZ_SNWQ01000022.1"/>
</dbReference>